<name>A0A081C3P7_VECG1</name>
<organism evidence="1">
    <name type="scientific">Vecturithrix granuli</name>
    <dbReference type="NCBI Taxonomy" id="1499967"/>
    <lineage>
        <taxon>Bacteria</taxon>
        <taxon>Candidatus Moduliflexota</taxon>
        <taxon>Candidatus Vecturitrichia</taxon>
        <taxon>Candidatus Vecturitrichales</taxon>
        <taxon>Candidatus Vecturitrichaceae</taxon>
        <taxon>Candidatus Vecturithrix</taxon>
    </lineage>
</organism>
<dbReference type="HOGENOM" id="CLU_1640466_0_0_0"/>
<dbReference type="Proteomes" id="UP000030661">
    <property type="component" value="Unassembled WGS sequence"/>
</dbReference>
<accession>A0A081C3P7</accession>
<sequence>MDFIKKVQEIERHFPLKDYTMTSKMCLEVVEQMLRYVLQHQETRLGESTQLRIREAENFIGRGEAHLDQFSLWQLIGVFRKARFVDAWELASGRELSGIRLMNLDELPRLHKKFFHDQKSATRTEAELLLYCVHVLGETFELVRASKFPALSLLFSGGELQ</sequence>
<evidence type="ECO:0000313" key="1">
    <source>
        <dbReference type="EMBL" id="GAK59202.1"/>
    </source>
</evidence>
<proteinExistence type="predicted"/>
<protein>
    <submittedName>
        <fullName evidence="1">Uncharacterized protein</fullName>
    </submittedName>
</protein>
<evidence type="ECO:0000313" key="2">
    <source>
        <dbReference type="Proteomes" id="UP000030661"/>
    </source>
</evidence>
<keyword evidence="2" id="KW-1185">Reference proteome</keyword>
<dbReference type="AlphaFoldDB" id="A0A081C3P7"/>
<reference evidence="1" key="1">
    <citation type="journal article" date="2015" name="PeerJ">
        <title>First genomic representation of candidate bacterial phylum KSB3 points to enhanced environmental sensing as a trigger of wastewater bulking.</title>
        <authorList>
            <person name="Sekiguchi Y."/>
            <person name="Ohashi A."/>
            <person name="Parks D.H."/>
            <person name="Yamauchi T."/>
            <person name="Tyson G.W."/>
            <person name="Hugenholtz P."/>
        </authorList>
    </citation>
    <scope>NUCLEOTIDE SEQUENCE [LARGE SCALE GENOMIC DNA]</scope>
</reference>
<dbReference type="EMBL" id="DF820469">
    <property type="protein sequence ID" value="GAK59202.1"/>
    <property type="molecule type" value="Genomic_DNA"/>
</dbReference>
<gene>
    <name evidence="1" type="ORF">U27_06179</name>
</gene>